<dbReference type="EMBL" id="JAQIZT010000007">
    <property type="protein sequence ID" value="KAJ6990192.1"/>
    <property type="molecule type" value="Genomic_DNA"/>
</dbReference>
<dbReference type="Gene3D" id="3.40.50.1240">
    <property type="entry name" value="Phosphoglycerate mutase-like"/>
    <property type="match status" value="1"/>
</dbReference>
<organism evidence="4 5">
    <name type="scientific">Populus alba x Populus x berolinensis</name>
    <dbReference type="NCBI Taxonomy" id="444605"/>
    <lineage>
        <taxon>Eukaryota</taxon>
        <taxon>Viridiplantae</taxon>
        <taxon>Streptophyta</taxon>
        <taxon>Embryophyta</taxon>
        <taxon>Tracheophyta</taxon>
        <taxon>Spermatophyta</taxon>
        <taxon>Magnoliopsida</taxon>
        <taxon>eudicotyledons</taxon>
        <taxon>Gunneridae</taxon>
        <taxon>Pentapetalae</taxon>
        <taxon>rosids</taxon>
        <taxon>fabids</taxon>
        <taxon>Malpighiales</taxon>
        <taxon>Salicaceae</taxon>
        <taxon>Saliceae</taxon>
        <taxon>Populus</taxon>
    </lineage>
</organism>
<feature type="active site" description="Tele-phosphohistidine intermediate" evidence="2">
    <location>
        <position position="86"/>
    </location>
</feature>
<dbReference type="GO" id="GO:0016791">
    <property type="term" value="F:phosphatase activity"/>
    <property type="evidence" value="ECO:0007669"/>
    <property type="project" value="TreeGrafter"/>
</dbReference>
<dbReference type="Pfam" id="PF00300">
    <property type="entry name" value="His_Phos_1"/>
    <property type="match status" value="1"/>
</dbReference>
<dbReference type="FunFam" id="3.40.50.1240:FF:000029">
    <property type="entry name" value="Phosphoglycerate mutase-like protein 4"/>
    <property type="match status" value="1"/>
</dbReference>
<dbReference type="SMART" id="SM00855">
    <property type="entry name" value="PGAM"/>
    <property type="match status" value="1"/>
</dbReference>
<dbReference type="AlphaFoldDB" id="A0AAD6QGZ0"/>
<dbReference type="PANTHER" id="PTHR48100">
    <property type="entry name" value="BROAD-SPECIFICITY PHOSPHATASE YOR283W-RELATED"/>
    <property type="match status" value="1"/>
</dbReference>
<dbReference type="InterPro" id="IPR050275">
    <property type="entry name" value="PGM_Phosphatase"/>
</dbReference>
<name>A0AAD6QGZ0_9ROSI</name>
<sequence length="311" mass="34691">MSALSRASDTTTFLRLPSLPIYSNLTNTIPLCSFKFHINHRYRQRHSLISPHLLKTPNPFPTMAHSNNPSSDTVDPTCAEIIVVRHGETVWNVDGRLQGHIDVELNEVGREQAAVVADRLSREFKVSAVYSSDLKRAFETAEKIAATCGIAEVIKDPDLRERHLGDLQGLVLQEAAKVSAVAYRAFKSHRTNQDIPGGGESLDKLYDRCTSSLERIAAKHTGERVVVVTHGGVIRELYQRACPNGKSGGRVLNTSINIFHIFDGDRWTIKTWGDVSHLNETGYLKSGFGGDKTSGSSFLDMERYVWDKEWE</sequence>
<dbReference type="PROSITE" id="PS00175">
    <property type="entry name" value="PG_MUTASE"/>
    <property type="match status" value="1"/>
</dbReference>
<comment type="caution">
    <text evidence="4">The sequence shown here is derived from an EMBL/GenBank/DDBJ whole genome shotgun (WGS) entry which is preliminary data.</text>
</comment>
<evidence type="ECO:0000256" key="2">
    <source>
        <dbReference type="PIRSR" id="PIRSR613078-1"/>
    </source>
</evidence>
<feature type="active site" description="Proton donor/acceptor" evidence="2">
    <location>
        <position position="161"/>
    </location>
</feature>
<dbReference type="SUPFAM" id="SSF53254">
    <property type="entry name" value="Phosphoglycerate mutase-like"/>
    <property type="match status" value="1"/>
</dbReference>
<dbReference type="InterPro" id="IPR001345">
    <property type="entry name" value="PG/BPGM_mutase_AS"/>
</dbReference>
<gene>
    <name evidence="4" type="ORF">NC653_018665</name>
</gene>
<evidence type="ECO:0000256" key="3">
    <source>
        <dbReference type="PIRSR" id="PIRSR613078-2"/>
    </source>
</evidence>
<dbReference type="Proteomes" id="UP001164929">
    <property type="component" value="Chromosome 7"/>
</dbReference>
<evidence type="ECO:0000313" key="5">
    <source>
        <dbReference type="Proteomes" id="UP001164929"/>
    </source>
</evidence>
<dbReference type="PANTHER" id="PTHR48100:SF34">
    <property type="entry name" value="PHOSPHOGLYCERATE MUTASE-LIKE PROTEIN 4"/>
    <property type="match status" value="1"/>
</dbReference>
<dbReference type="CDD" id="cd07067">
    <property type="entry name" value="HP_PGM_like"/>
    <property type="match status" value="1"/>
</dbReference>
<dbReference type="InterPro" id="IPR029033">
    <property type="entry name" value="His_PPase_superfam"/>
</dbReference>
<feature type="binding site" evidence="3">
    <location>
        <begin position="85"/>
        <end position="92"/>
    </location>
    <ligand>
        <name>substrate</name>
    </ligand>
</feature>
<dbReference type="GO" id="GO:0005829">
    <property type="term" value="C:cytosol"/>
    <property type="evidence" value="ECO:0007669"/>
    <property type="project" value="TreeGrafter"/>
</dbReference>
<reference evidence="4" key="1">
    <citation type="journal article" date="2023" name="Mol. Ecol. Resour.">
        <title>Chromosome-level genome assembly of a triploid poplar Populus alba 'Berolinensis'.</title>
        <authorList>
            <person name="Chen S."/>
            <person name="Yu Y."/>
            <person name="Wang X."/>
            <person name="Wang S."/>
            <person name="Zhang T."/>
            <person name="Zhou Y."/>
            <person name="He R."/>
            <person name="Meng N."/>
            <person name="Wang Y."/>
            <person name="Liu W."/>
            <person name="Liu Z."/>
            <person name="Liu J."/>
            <person name="Guo Q."/>
            <person name="Huang H."/>
            <person name="Sederoff R.R."/>
            <person name="Wang G."/>
            <person name="Qu G."/>
            <person name="Chen S."/>
        </authorList>
    </citation>
    <scope>NUCLEOTIDE SEQUENCE</scope>
    <source>
        <strain evidence="4">SC-2020</strain>
    </source>
</reference>
<dbReference type="InterPro" id="IPR013078">
    <property type="entry name" value="His_Pase_superF_clade-1"/>
</dbReference>
<proteinExistence type="inferred from homology"/>
<comment type="similarity">
    <text evidence="1">Belongs to the phosphoglycerate mutase family.</text>
</comment>
<evidence type="ECO:0000256" key="1">
    <source>
        <dbReference type="ARBA" id="ARBA00038362"/>
    </source>
</evidence>
<evidence type="ECO:0000313" key="4">
    <source>
        <dbReference type="EMBL" id="KAJ6990192.1"/>
    </source>
</evidence>
<keyword evidence="5" id="KW-1185">Reference proteome</keyword>
<accession>A0AAD6QGZ0</accession>
<feature type="binding site" evidence="3">
    <location>
        <position position="136"/>
    </location>
    <ligand>
        <name>substrate</name>
    </ligand>
</feature>
<protein>
    <submittedName>
        <fullName evidence="4">Phosphoglycerate mutase-like protein 4</fullName>
    </submittedName>
</protein>